<evidence type="ECO:0000256" key="5">
    <source>
        <dbReference type="RuleBase" id="RU363032"/>
    </source>
</evidence>
<organism evidence="7 8">
    <name type="scientific">Nitrincola tapanii</name>
    <dbReference type="NCBI Taxonomy" id="1708751"/>
    <lineage>
        <taxon>Bacteria</taxon>
        <taxon>Pseudomonadati</taxon>
        <taxon>Pseudomonadota</taxon>
        <taxon>Gammaproteobacteria</taxon>
        <taxon>Oceanospirillales</taxon>
        <taxon>Oceanospirillaceae</taxon>
        <taxon>Nitrincola</taxon>
    </lineage>
</organism>
<comment type="subcellular location">
    <subcellularLocation>
        <location evidence="1 5">Cell membrane</location>
        <topology evidence="1 5">Multi-pass membrane protein</topology>
    </subcellularLocation>
</comment>
<feature type="transmembrane region" description="Helical" evidence="5">
    <location>
        <begin position="30"/>
        <end position="54"/>
    </location>
</feature>
<feature type="transmembrane region" description="Helical" evidence="5">
    <location>
        <begin position="61"/>
        <end position="84"/>
    </location>
</feature>
<dbReference type="InterPro" id="IPR049783">
    <property type="entry name" value="ABC_perm_TupB-like"/>
</dbReference>
<dbReference type="GO" id="GO:0055085">
    <property type="term" value="P:transmembrane transport"/>
    <property type="evidence" value="ECO:0007669"/>
    <property type="project" value="InterPro"/>
</dbReference>
<proteinExistence type="inferred from homology"/>
<dbReference type="Pfam" id="PF00528">
    <property type="entry name" value="BPD_transp_1"/>
    <property type="match status" value="1"/>
</dbReference>
<dbReference type="PANTHER" id="PTHR43632:SF1">
    <property type="entry name" value="PERMEASE COMPONENT OF TUNGSTATE ABC TRANSPORTER"/>
    <property type="match status" value="1"/>
</dbReference>
<evidence type="ECO:0000256" key="3">
    <source>
        <dbReference type="ARBA" id="ARBA00022989"/>
    </source>
</evidence>
<feature type="transmembrane region" description="Helical" evidence="5">
    <location>
        <begin position="201"/>
        <end position="222"/>
    </location>
</feature>
<evidence type="ECO:0000259" key="6">
    <source>
        <dbReference type="PROSITE" id="PS50928"/>
    </source>
</evidence>
<evidence type="ECO:0000313" key="8">
    <source>
        <dbReference type="Proteomes" id="UP000325302"/>
    </source>
</evidence>
<keyword evidence="3 5" id="KW-1133">Transmembrane helix</keyword>
<feature type="transmembrane region" description="Helical" evidence="5">
    <location>
        <begin position="144"/>
        <end position="169"/>
    </location>
</feature>
<name>A0A5A9W4S4_9GAMM</name>
<comment type="caution">
    <text evidence="7">The sequence shown here is derived from an EMBL/GenBank/DDBJ whole genome shotgun (WGS) entry which is preliminary data.</text>
</comment>
<dbReference type="AlphaFoldDB" id="A0A5A9W4S4"/>
<keyword evidence="2 5" id="KW-0812">Transmembrane</keyword>
<dbReference type="SUPFAM" id="SSF161098">
    <property type="entry name" value="MetI-like"/>
    <property type="match status" value="1"/>
</dbReference>
<keyword evidence="4 5" id="KW-0472">Membrane</keyword>
<feature type="transmembrane region" description="Helical" evidence="5">
    <location>
        <begin position="104"/>
        <end position="123"/>
    </location>
</feature>
<keyword evidence="5" id="KW-0813">Transport</keyword>
<evidence type="ECO:0000256" key="4">
    <source>
        <dbReference type="ARBA" id="ARBA00023136"/>
    </source>
</evidence>
<evidence type="ECO:0000256" key="2">
    <source>
        <dbReference type="ARBA" id="ARBA00022692"/>
    </source>
</evidence>
<protein>
    <submittedName>
        <fullName evidence="7">ABC transporter permease subunit</fullName>
    </submittedName>
</protein>
<dbReference type="Proteomes" id="UP000325302">
    <property type="component" value="Unassembled WGS sequence"/>
</dbReference>
<dbReference type="PROSITE" id="PS50928">
    <property type="entry name" value="ABC_TM1"/>
    <property type="match status" value="1"/>
</dbReference>
<dbReference type="RefSeq" id="WP_149390658.1">
    <property type="nucleotide sequence ID" value="NZ_SMRS01000004.1"/>
</dbReference>
<gene>
    <name evidence="7" type="ORF">E1H14_06570</name>
</gene>
<accession>A0A5A9W4S4</accession>
<evidence type="ECO:0000256" key="1">
    <source>
        <dbReference type="ARBA" id="ARBA00004651"/>
    </source>
</evidence>
<dbReference type="PANTHER" id="PTHR43632">
    <property type="entry name" value="PERMEASE COMPONENT OF TUNGSTATE ABC TRANSPORTER"/>
    <property type="match status" value="1"/>
</dbReference>
<comment type="similarity">
    <text evidence="5">Belongs to the binding-protein-dependent transport system permease family.</text>
</comment>
<dbReference type="OrthoDB" id="9781724at2"/>
<dbReference type="GO" id="GO:0005886">
    <property type="term" value="C:plasma membrane"/>
    <property type="evidence" value="ECO:0007669"/>
    <property type="project" value="UniProtKB-SubCell"/>
</dbReference>
<dbReference type="Gene3D" id="1.10.3720.10">
    <property type="entry name" value="MetI-like"/>
    <property type="match status" value="1"/>
</dbReference>
<dbReference type="EMBL" id="SMRS01000004">
    <property type="protein sequence ID" value="KAA0875078.1"/>
    <property type="molecule type" value="Genomic_DNA"/>
</dbReference>
<feature type="domain" description="ABC transmembrane type-1" evidence="6">
    <location>
        <begin position="26"/>
        <end position="222"/>
    </location>
</feature>
<dbReference type="InterPro" id="IPR000515">
    <property type="entry name" value="MetI-like"/>
</dbReference>
<dbReference type="InterPro" id="IPR035906">
    <property type="entry name" value="MetI-like_sf"/>
</dbReference>
<sequence>MESLSQATWAAVLLLLSGDAELWQIIAVSFRVSLTALILALPPALFLAFCLSFWRFPGHGLIVTLNNALLAVPTVVIGLLLVLLLSRSGPFGDLRLLFTQPAMIIGQMLIAFPLLLVMLHAAYQGVSRHAWETARSLGCSRWQSLWLVTLEGRFAILAALVTAFGRIVAEVGCAMMVGGNIAGYTRTITTSIALETTKGEYVQGIALGIVLLILALGLNLLVGLSRGRAVQGVQT</sequence>
<evidence type="ECO:0000313" key="7">
    <source>
        <dbReference type="EMBL" id="KAA0875078.1"/>
    </source>
</evidence>
<keyword evidence="8" id="KW-1185">Reference proteome</keyword>
<reference evidence="7 8" key="1">
    <citation type="submission" date="2019-03" db="EMBL/GenBank/DDBJ databases">
        <title>Nitrincola sp. nov. isolated from an Indian soda lake.</title>
        <authorList>
            <person name="Joshi A."/>
            <person name="Thite S.V."/>
            <person name="Joseph N."/>
            <person name="Dhotre D."/>
            <person name="Moorthy M."/>
            <person name="Shouche Y.S."/>
        </authorList>
    </citation>
    <scope>NUCLEOTIDE SEQUENCE [LARGE SCALE GENOMIC DNA]</scope>
    <source>
        <strain evidence="7 8">MEB193</strain>
    </source>
</reference>
<dbReference type="CDD" id="cd06261">
    <property type="entry name" value="TM_PBP2"/>
    <property type="match status" value="1"/>
</dbReference>
<dbReference type="NCBIfam" id="NF038017">
    <property type="entry name" value="ABC_perm1"/>
    <property type="match status" value="1"/>
</dbReference>